<accession>A0A1I4XH50</accession>
<reference evidence="2" key="1">
    <citation type="submission" date="2016-10" db="EMBL/GenBank/DDBJ databases">
        <authorList>
            <person name="Varghese N."/>
            <person name="Submissions S."/>
        </authorList>
    </citation>
    <scope>NUCLEOTIDE SEQUENCE [LARGE SCALE GENOMIC DNA]</scope>
    <source>
        <strain evidence="2">XJ109</strain>
    </source>
</reference>
<dbReference type="OrthoDB" id="1256349at2"/>
<dbReference type="EMBL" id="FOUZ01000009">
    <property type="protein sequence ID" value="SFN24823.1"/>
    <property type="molecule type" value="Genomic_DNA"/>
</dbReference>
<name>A0A1I4XH50_9FLAO</name>
<proteinExistence type="predicted"/>
<protein>
    <submittedName>
        <fullName evidence="1">Uncharacterized protein</fullName>
    </submittedName>
</protein>
<evidence type="ECO:0000313" key="1">
    <source>
        <dbReference type="EMBL" id="SFN24823.1"/>
    </source>
</evidence>
<keyword evidence="2" id="KW-1185">Reference proteome</keyword>
<evidence type="ECO:0000313" key="2">
    <source>
        <dbReference type="Proteomes" id="UP000199149"/>
    </source>
</evidence>
<dbReference type="Proteomes" id="UP000199149">
    <property type="component" value="Unassembled WGS sequence"/>
</dbReference>
<dbReference type="STRING" id="684065.SAMN05421738_1099"/>
<dbReference type="AlphaFoldDB" id="A0A1I4XH50"/>
<sequence>MNLNKTDSFSDSFFLQLIIYVNNQFYETKKNNWDENHNIYYTYDFADYDRKKYGLNINYSPVFTLFKGVTLMPKAGIGIKHRNINYSNSVNLQEAENASWGWMYHSLYR</sequence>
<dbReference type="RefSeq" id="WP_092908437.1">
    <property type="nucleotide sequence ID" value="NZ_FOUZ01000009.1"/>
</dbReference>
<gene>
    <name evidence="1" type="ORF">SAMN05421738_1099</name>
</gene>
<organism evidence="1 2">
    <name type="scientific">Algoriella xinjiangensis</name>
    <dbReference type="NCBI Taxonomy" id="684065"/>
    <lineage>
        <taxon>Bacteria</taxon>
        <taxon>Pseudomonadati</taxon>
        <taxon>Bacteroidota</taxon>
        <taxon>Flavobacteriia</taxon>
        <taxon>Flavobacteriales</taxon>
        <taxon>Weeksellaceae</taxon>
        <taxon>Algoriella</taxon>
    </lineage>
</organism>